<evidence type="ECO:0000313" key="2">
    <source>
        <dbReference type="Proteomes" id="UP000242502"/>
    </source>
</evidence>
<sequence>MQEPLSCQSQCPKTLTLKHRIAIEQSNRTAEIEKQILIVYISDHFDEANPHSYWTSHQGEKFLLTTKNTFSKSIQLALGSWLAPLGEKNSEIRTILYWENGEKRVERGLVLYQECNRTVFKTLRGAIKSVPNFKKSRDNCAGNNT</sequence>
<organism evidence="1 2">
    <name type="scientific">Candidatus Endobugula sertula</name>
    <name type="common">Bugula neritina bacterial symbiont</name>
    <dbReference type="NCBI Taxonomy" id="62101"/>
    <lineage>
        <taxon>Bacteria</taxon>
        <taxon>Pseudomonadati</taxon>
        <taxon>Pseudomonadota</taxon>
        <taxon>Gammaproteobacteria</taxon>
        <taxon>Cellvibrionales</taxon>
        <taxon>Cellvibrionaceae</taxon>
        <taxon>Candidatus Endobugula</taxon>
    </lineage>
</organism>
<reference evidence="1 2" key="1">
    <citation type="journal article" date="2016" name="Appl. Environ. Microbiol.">
        <title>Lack of Overt Genome Reduction in the Bryostatin-Producing Bryozoan Symbiont "Candidatus Endobugula sertula".</title>
        <authorList>
            <person name="Miller I.J."/>
            <person name="Vanee N."/>
            <person name="Fong S.S."/>
            <person name="Lim-Fong G.E."/>
            <person name="Kwan J.C."/>
        </authorList>
    </citation>
    <scope>NUCLEOTIDE SEQUENCE [LARGE SCALE GENOMIC DNA]</scope>
    <source>
        <strain evidence="1">AB1-4</strain>
    </source>
</reference>
<dbReference type="AlphaFoldDB" id="A0A1D2QLB5"/>
<dbReference type="EMBL" id="MDLC01000095">
    <property type="protein sequence ID" value="ODS22359.1"/>
    <property type="molecule type" value="Genomic_DNA"/>
</dbReference>
<proteinExistence type="predicted"/>
<gene>
    <name evidence="1" type="ORF">AB835_14650</name>
</gene>
<dbReference type="Proteomes" id="UP000242502">
    <property type="component" value="Unassembled WGS sequence"/>
</dbReference>
<accession>A0A1D2QLB5</accession>
<comment type="caution">
    <text evidence="1">The sequence shown here is derived from an EMBL/GenBank/DDBJ whole genome shotgun (WGS) entry which is preliminary data.</text>
</comment>
<evidence type="ECO:0000313" key="1">
    <source>
        <dbReference type="EMBL" id="ODS22359.1"/>
    </source>
</evidence>
<name>A0A1D2QLB5_9GAMM</name>
<protein>
    <submittedName>
        <fullName evidence="1">Uncharacterized protein</fullName>
    </submittedName>
</protein>